<dbReference type="PRINTS" id="PR00300">
    <property type="entry name" value="CLPPROTEASEA"/>
</dbReference>
<dbReference type="Pfam" id="PF07724">
    <property type="entry name" value="AAA_2"/>
    <property type="match status" value="1"/>
</dbReference>
<feature type="domain" description="AAA+ ATPase" evidence="3">
    <location>
        <begin position="343"/>
        <end position="499"/>
    </location>
</feature>
<sequence length="631" mass="72658">MKIPKWIREIECFSKIKSCLILEGNIYDEYPMFNEEKTDCDDFYDLNTYIYEYYKKSGYSICYYDMINGFYNKQRQAELMDVFDNMLNQYSDDAFEEQYNEYKTNQDEKRTDGQIANAIAINYLDASEIIKTTLIESEKPTVFCVNYASRILTEPSHMSEQERAVFSNYLYASMNAKSNYGNDGITRQNILILIVDKINDIPTWFYLDNPYVKNIMITLPDKHIRKLYLDCYYDYFIDDEENEKNIQQFIEMTDGMKILDLRGIREFKRLKEVESGQLSDVISLYKYGIKENPWDDIEREKLENNKIKDRIKGQDVAVEKSISIIKRAKTGFSGLQHSSASKPKGILFFAGPTGTGKTELAKAIAELLFGDESACRRFDMSEYSESHSAQKLFGAPPGYVGYEAGGQLTNTIKEHPFSLLLFDEVEKASPTIWDKFLQILEDGRMTDGQGNTVYFSECLIVFTSNLGIYQDVGGVKKRVVDMNMSYNELNKVVTKGIQDYFFSKGKPEVLNRIGKNLIVFNFIQPDAAKEILLSQINKICKAIYSMKKISIKFGNDAVKEKLYKKVLTNLEEGGRGVGNIVEEYFTTPLSTYVFDNRVENGQTITIEDITGLNSEESELEMPRIIASLERI</sequence>
<evidence type="ECO:0000256" key="2">
    <source>
        <dbReference type="ARBA" id="ARBA00022840"/>
    </source>
</evidence>
<dbReference type="SMART" id="SM00382">
    <property type="entry name" value="AAA"/>
    <property type="match status" value="1"/>
</dbReference>
<dbReference type="GO" id="GO:0016887">
    <property type="term" value="F:ATP hydrolysis activity"/>
    <property type="evidence" value="ECO:0007669"/>
    <property type="project" value="InterPro"/>
</dbReference>
<dbReference type="RefSeq" id="WP_118149248.1">
    <property type="nucleotide sequence ID" value="NZ_DAWDTH010000005.1"/>
</dbReference>
<dbReference type="EMBL" id="QSIS01000028">
    <property type="protein sequence ID" value="RHD04583.1"/>
    <property type="molecule type" value="Genomic_DNA"/>
</dbReference>
<dbReference type="InterPro" id="IPR027417">
    <property type="entry name" value="P-loop_NTPase"/>
</dbReference>
<dbReference type="InterPro" id="IPR003959">
    <property type="entry name" value="ATPase_AAA_core"/>
</dbReference>
<dbReference type="GO" id="GO:0005524">
    <property type="term" value="F:ATP binding"/>
    <property type="evidence" value="ECO:0007669"/>
    <property type="project" value="UniProtKB-KW"/>
</dbReference>
<evidence type="ECO:0000256" key="1">
    <source>
        <dbReference type="ARBA" id="ARBA00022741"/>
    </source>
</evidence>
<dbReference type="GO" id="GO:0008233">
    <property type="term" value="F:peptidase activity"/>
    <property type="evidence" value="ECO:0007669"/>
    <property type="project" value="UniProtKB-KW"/>
</dbReference>
<dbReference type="SUPFAM" id="SSF52540">
    <property type="entry name" value="P-loop containing nucleoside triphosphate hydrolases"/>
    <property type="match status" value="1"/>
</dbReference>
<evidence type="ECO:0000313" key="5">
    <source>
        <dbReference type="Proteomes" id="UP000284794"/>
    </source>
</evidence>
<reference evidence="4 5" key="1">
    <citation type="submission" date="2018-08" db="EMBL/GenBank/DDBJ databases">
        <title>A genome reference for cultivated species of the human gut microbiota.</title>
        <authorList>
            <person name="Zou Y."/>
            <person name="Xue W."/>
            <person name="Luo G."/>
        </authorList>
    </citation>
    <scope>NUCLEOTIDE SEQUENCE [LARGE SCALE GENOMIC DNA]</scope>
    <source>
        <strain evidence="4 5">AM32-2AC</strain>
    </source>
</reference>
<dbReference type="InterPro" id="IPR001270">
    <property type="entry name" value="ClpA/B"/>
</dbReference>
<dbReference type="AlphaFoldDB" id="A0A414D4T5"/>
<name>A0A414D4T5_9FIRM</name>
<dbReference type="CDD" id="cd19499">
    <property type="entry name" value="RecA-like_ClpB_Hsp104-like"/>
    <property type="match status" value="1"/>
</dbReference>
<dbReference type="GO" id="GO:0005737">
    <property type="term" value="C:cytoplasm"/>
    <property type="evidence" value="ECO:0007669"/>
    <property type="project" value="TreeGrafter"/>
</dbReference>
<dbReference type="InterPro" id="IPR003593">
    <property type="entry name" value="AAA+_ATPase"/>
</dbReference>
<dbReference type="Gene3D" id="3.40.50.300">
    <property type="entry name" value="P-loop containing nucleotide triphosphate hydrolases"/>
    <property type="match status" value="1"/>
</dbReference>
<keyword evidence="4" id="KW-0378">Hydrolase</keyword>
<organism evidence="4 5">
    <name type="scientific">Lachnospira eligens</name>
    <dbReference type="NCBI Taxonomy" id="39485"/>
    <lineage>
        <taxon>Bacteria</taxon>
        <taxon>Bacillati</taxon>
        <taxon>Bacillota</taxon>
        <taxon>Clostridia</taxon>
        <taxon>Lachnospirales</taxon>
        <taxon>Lachnospiraceae</taxon>
        <taxon>Lachnospira</taxon>
    </lineage>
</organism>
<accession>A0A414D4T5</accession>
<keyword evidence="1" id="KW-0547">Nucleotide-binding</keyword>
<keyword evidence="4" id="KW-0645">Protease</keyword>
<keyword evidence="2 4" id="KW-0067">ATP-binding</keyword>
<evidence type="ECO:0000313" key="4">
    <source>
        <dbReference type="EMBL" id="RHD04583.1"/>
    </source>
</evidence>
<dbReference type="PANTHER" id="PTHR11638">
    <property type="entry name" value="ATP-DEPENDENT CLP PROTEASE"/>
    <property type="match status" value="1"/>
</dbReference>
<protein>
    <submittedName>
        <fullName evidence="4">ATP-dependent Clp protease ATP-binding subunit</fullName>
    </submittedName>
</protein>
<dbReference type="InterPro" id="IPR050130">
    <property type="entry name" value="ClpA_ClpB"/>
</dbReference>
<evidence type="ECO:0000259" key="3">
    <source>
        <dbReference type="SMART" id="SM00382"/>
    </source>
</evidence>
<dbReference type="GO" id="GO:0006508">
    <property type="term" value="P:proteolysis"/>
    <property type="evidence" value="ECO:0007669"/>
    <property type="project" value="UniProtKB-KW"/>
</dbReference>
<dbReference type="GO" id="GO:0034605">
    <property type="term" value="P:cellular response to heat"/>
    <property type="evidence" value="ECO:0007669"/>
    <property type="project" value="TreeGrafter"/>
</dbReference>
<comment type="caution">
    <text evidence="4">The sequence shown here is derived from an EMBL/GenBank/DDBJ whole genome shotgun (WGS) entry which is preliminary data.</text>
</comment>
<proteinExistence type="predicted"/>
<dbReference type="Proteomes" id="UP000284794">
    <property type="component" value="Unassembled WGS sequence"/>
</dbReference>
<dbReference type="PANTHER" id="PTHR11638:SF18">
    <property type="entry name" value="HEAT SHOCK PROTEIN 104"/>
    <property type="match status" value="1"/>
</dbReference>
<gene>
    <name evidence="4" type="ORF">DW811_14055</name>
</gene>